<dbReference type="EMBL" id="JAPFQI010000025">
    <property type="protein sequence ID" value="MCW8088037.1"/>
    <property type="molecule type" value="Genomic_DNA"/>
</dbReference>
<keyword evidence="3" id="KW-1185">Reference proteome</keyword>
<comment type="caution">
    <text evidence="2">The sequence shown here is derived from an EMBL/GenBank/DDBJ whole genome shotgun (WGS) entry which is preliminary data.</text>
</comment>
<accession>A0ABT3P0V3</accession>
<gene>
    <name evidence="2" type="ORF">OF850_20745</name>
</gene>
<dbReference type="InterPro" id="IPR041657">
    <property type="entry name" value="HTH_17"/>
</dbReference>
<dbReference type="InterPro" id="IPR009061">
    <property type="entry name" value="DNA-bd_dom_put_sf"/>
</dbReference>
<dbReference type="Pfam" id="PF12728">
    <property type="entry name" value="HTH_17"/>
    <property type="match status" value="1"/>
</dbReference>
<protein>
    <submittedName>
        <fullName evidence="2">Helix-turn-helix domain-containing protein</fullName>
    </submittedName>
</protein>
<evidence type="ECO:0000313" key="3">
    <source>
        <dbReference type="Proteomes" id="UP001526430"/>
    </source>
</evidence>
<dbReference type="Proteomes" id="UP001526430">
    <property type="component" value="Unassembled WGS sequence"/>
</dbReference>
<dbReference type="RefSeq" id="WP_301592241.1">
    <property type="nucleotide sequence ID" value="NZ_JAPFQI010000025.1"/>
</dbReference>
<dbReference type="InterPro" id="IPR036388">
    <property type="entry name" value="WH-like_DNA-bd_sf"/>
</dbReference>
<organism evidence="2 3">
    <name type="scientific">Sabulicella glaciei</name>
    <dbReference type="NCBI Taxonomy" id="2984948"/>
    <lineage>
        <taxon>Bacteria</taxon>
        <taxon>Pseudomonadati</taxon>
        <taxon>Pseudomonadota</taxon>
        <taxon>Alphaproteobacteria</taxon>
        <taxon>Acetobacterales</taxon>
        <taxon>Acetobacteraceae</taxon>
        <taxon>Sabulicella</taxon>
    </lineage>
</organism>
<reference evidence="2 3" key="1">
    <citation type="submission" date="2022-10" db="EMBL/GenBank/DDBJ databases">
        <title>Roseococcus glaciei nov., sp. nov., isolated from glacier.</title>
        <authorList>
            <person name="Liu Q."/>
            <person name="Xin Y.-H."/>
        </authorList>
    </citation>
    <scope>NUCLEOTIDE SEQUENCE [LARGE SCALE GENOMIC DNA]</scope>
    <source>
        <strain evidence="2 3">MDT2-1-1</strain>
    </source>
</reference>
<dbReference type="SUPFAM" id="SSF46955">
    <property type="entry name" value="Putative DNA-binding domain"/>
    <property type="match status" value="1"/>
</dbReference>
<evidence type="ECO:0000259" key="1">
    <source>
        <dbReference type="Pfam" id="PF12728"/>
    </source>
</evidence>
<evidence type="ECO:0000313" key="2">
    <source>
        <dbReference type="EMBL" id="MCW8088037.1"/>
    </source>
</evidence>
<sequence>MGRNTLHHLTPELLAERLNISLRSVERWRMTGEGPRYIRAGARKILYPLAEVERWETQRMHDSRAAELARST</sequence>
<name>A0ABT3P0V3_9PROT</name>
<dbReference type="Gene3D" id="1.10.10.10">
    <property type="entry name" value="Winged helix-like DNA-binding domain superfamily/Winged helix DNA-binding domain"/>
    <property type="match status" value="1"/>
</dbReference>
<feature type="domain" description="Helix-turn-helix" evidence="1">
    <location>
        <begin position="9"/>
        <end position="59"/>
    </location>
</feature>
<proteinExistence type="predicted"/>